<evidence type="ECO:0000313" key="3">
    <source>
        <dbReference type="EMBL" id="AXH00269.1"/>
    </source>
</evidence>
<dbReference type="Pfam" id="PF02333">
    <property type="entry name" value="Phytase"/>
    <property type="match status" value="1"/>
</dbReference>
<name>A0A345IKP6_9DEIO</name>
<dbReference type="Proteomes" id="UP000253744">
    <property type="component" value="Plasmid pDrdA"/>
</dbReference>
<dbReference type="AlphaFoldDB" id="A0A345IKP6"/>
<organism evidence="3 4">
    <name type="scientific">Deinococcus wulumuqiensis</name>
    <dbReference type="NCBI Taxonomy" id="980427"/>
    <lineage>
        <taxon>Bacteria</taxon>
        <taxon>Thermotogati</taxon>
        <taxon>Deinococcota</taxon>
        <taxon>Deinococci</taxon>
        <taxon>Deinococcales</taxon>
        <taxon>Deinococcaceae</taxon>
        <taxon>Deinococcus</taxon>
    </lineage>
</organism>
<dbReference type="EMBL" id="CP031159">
    <property type="protein sequence ID" value="AXH00269.1"/>
    <property type="molecule type" value="Genomic_DNA"/>
</dbReference>
<accession>A0A345IKP6</accession>
<dbReference type="InterPro" id="IPR003431">
    <property type="entry name" value="B-propeller_Phytase"/>
</dbReference>
<proteinExistence type="predicted"/>
<gene>
    <name evidence="3" type="ORF">DVJ83_13825</name>
</gene>
<feature type="domain" description="BPP" evidence="2">
    <location>
        <begin position="20"/>
        <end position="364"/>
    </location>
</feature>
<dbReference type="PROSITE" id="PS51257">
    <property type="entry name" value="PROKAR_LIPOPROTEIN"/>
    <property type="match status" value="1"/>
</dbReference>
<sequence>MRKLVLLPGVLTLAACAPTTVHPVKEVPMVQAVAETAKVGKPADSDDPAIWVDSTDATRSFVIATRKEGGLTSFDLAGKTIQDYNPGKIRYNNVDLVRGFKLGGKLVDLAVASERLSDRVAAFVIDPQTRQFREVTSPNSPMIFTPAGEQSDGKRKSYGLTAYRTASGQDRVLVTQNGFPTIAEVELFDDGQGVSVRPINRYVFPAAQVGLTVDDPQFEGMVVDAATGYAFLGQEQVGVWRLKLGTQQVNLLDRVAPAGERLSADVEGLTIVRGQGNAGYLLVSSQGSNRYSVYDRLGEKYFGSFQISLGNDLVTDSDGADVVTSNLGGRFSQGLLVVQDGDAGGQEDVTNFKLVSWGDVTQALKLPALR</sequence>
<dbReference type="Gene3D" id="2.120.10.30">
    <property type="entry name" value="TolB, C-terminal domain"/>
    <property type="match status" value="1"/>
</dbReference>
<protein>
    <submittedName>
        <fullName evidence="3">3-phytase</fullName>
    </submittedName>
</protein>
<feature type="signal peptide" evidence="1">
    <location>
        <begin position="1"/>
        <end position="17"/>
    </location>
</feature>
<dbReference type="RefSeq" id="WP_114672967.1">
    <property type="nucleotide sequence ID" value="NZ_CP031159.1"/>
</dbReference>
<evidence type="ECO:0000313" key="4">
    <source>
        <dbReference type="Proteomes" id="UP000253744"/>
    </source>
</evidence>
<dbReference type="InterPro" id="IPR011042">
    <property type="entry name" value="6-blade_b-propeller_TolB-like"/>
</dbReference>
<dbReference type="GO" id="GO:0016158">
    <property type="term" value="F:inositol hexakisphosphate 3-phosphatase activity"/>
    <property type="evidence" value="ECO:0007669"/>
    <property type="project" value="InterPro"/>
</dbReference>
<feature type="chain" id="PRO_5016905902" evidence="1">
    <location>
        <begin position="18"/>
        <end position="370"/>
    </location>
</feature>
<reference evidence="3 4" key="1">
    <citation type="submission" date="2018-07" db="EMBL/GenBank/DDBJ databases">
        <title>Complete Genome and Methylome Analysis of Deinococcus wulumuqiensis NEB 479.</title>
        <authorList>
            <person name="Fomenkov A."/>
            <person name="Luyten Y."/>
            <person name="Vincze T."/>
            <person name="Anton B.P."/>
            <person name="Clark T."/>
            <person name="Roberts R.J."/>
            <person name="Morgan R.D."/>
        </authorList>
    </citation>
    <scope>NUCLEOTIDE SEQUENCE [LARGE SCALE GENOMIC DNA]</scope>
    <source>
        <strain evidence="3 4">NEB 479</strain>
        <plasmid evidence="4">Plasmid pdrda</plasmid>
    </source>
</reference>
<keyword evidence="1" id="KW-0732">Signal</keyword>
<dbReference type="KEGG" id="dwu:DVJ83_13825"/>
<dbReference type="PROSITE" id="PS51662">
    <property type="entry name" value="BP_PHYTASE"/>
    <property type="match status" value="1"/>
</dbReference>
<keyword evidence="3" id="KW-0614">Plasmid</keyword>
<evidence type="ECO:0000256" key="1">
    <source>
        <dbReference type="SAM" id="SignalP"/>
    </source>
</evidence>
<geneLocation type="plasmid" evidence="4">
    <name>pdrda</name>
</geneLocation>
<evidence type="ECO:0000259" key="2">
    <source>
        <dbReference type="PROSITE" id="PS51662"/>
    </source>
</evidence>
<dbReference type="SUPFAM" id="SSF50956">
    <property type="entry name" value="Thermostable phytase (3-phytase)"/>
    <property type="match status" value="1"/>
</dbReference>